<dbReference type="Proteomes" id="UP000789525">
    <property type="component" value="Unassembled WGS sequence"/>
</dbReference>
<evidence type="ECO:0000313" key="2">
    <source>
        <dbReference type="Proteomes" id="UP000789525"/>
    </source>
</evidence>
<comment type="caution">
    <text evidence="1">The sequence shown here is derived from an EMBL/GenBank/DDBJ whole genome shotgun (WGS) entry which is preliminary data.</text>
</comment>
<dbReference type="EMBL" id="CAJVPT010001199">
    <property type="protein sequence ID" value="CAG8458290.1"/>
    <property type="molecule type" value="Genomic_DNA"/>
</dbReference>
<gene>
    <name evidence="1" type="ORF">ACOLOM_LOCUS1059</name>
</gene>
<reference evidence="1" key="1">
    <citation type="submission" date="2021-06" db="EMBL/GenBank/DDBJ databases">
        <authorList>
            <person name="Kallberg Y."/>
            <person name="Tangrot J."/>
            <person name="Rosling A."/>
        </authorList>
    </citation>
    <scope>NUCLEOTIDE SEQUENCE</scope>
    <source>
        <strain evidence="1">CL356</strain>
    </source>
</reference>
<organism evidence="1 2">
    <name type="scientific">Acaulospora colombiana</name>
    <dbReference type="NCBI Taxonomy" id="27376"/>
    <lineage>
        <taxon>Eukaryota</taxon>
        <taxon>Fungi</taxon>
        <taxon>Fungi incertae sedis</taxon>
        <taxon>Mucoromycota</taxon>
        <taxon>Glomeromycotina</taxon>
        <taxon>Glomeromycetes</taxon>
        <taxon>Diversisporales</taxon>
        <taxon>Acaulosporaceae</taxon>
        <taxon>Acaulospora</taxon>
    </lineage>
</organism>
<proteinExistence type="predicted"/>
<name>A0ACA9K803_9GLOM</name>
<evidence type="ECO:0000313" key="1">
    <source>
        <dbReference type="EMBL" id="CAG8458290.1"/>
    </source>
</evidence>
<sequence>MKGNIRFIDPSSSNKSHDTMNSGRSTSVTPRWGHTATLVNNTIYFIGGKSNIDLYVTDFLALSVSTSFSISSPPWIPLNNTQVPFLVGHTATPGDVNNSKILIFGGSLTDPGLNFSSIIDFIPKFYVYDPPNDSWLVPNLSIFSNGPSRRYQHSAVTLGVQTDSKWVVGNVTDDDSENGQMIIYGGYVDDTTGSPTANILEDFWGMNSVNMDTWVGYPVLESSPGRLCQHTASVINKTKMVVLGGVREDGLMSMATVYVYDFVKLTWSNYTVTGQVPAPRRDHSAVVSGPRIIIYGGADLNGTTIYNDAAELDTTTWKWSAQPTINTPPGRFQHTATLIGANMIVGFGKTNVDFSTADNNIYILNVINWTWVDTYVPTVLVNYTHPELPPHTVSPGSLSRGELIGIVVSGSILILNGSLPPSQSSPNRDGDLENGSDDGSIEDGRGVRGRNDGVVARRGNSLGKSVRRDKTSHLGGDENDDEEINIVYREDITSASSDSPSSSSPAKFLRPSDNNDNLVTITSSDDNLLTNNVLLNTTKPIASHRRSSSDSETLTPASGVGTVRRRSVKFNETPITIDPIKYDSVESLVISAADSGDNDNSIAVEDEDRGGPSNSRKFGLMNFGGKGSDGEGKRLNFPGLKRSSLSLIFRRNSGDSGKGEGKVVRRNSASGSVRSNPEEGGSRSRDSNRHLTVDENPDSRSSFDSVDIRNIGVGLDIQRASVGGDSIIVTRNRLRAVNPDEREDSNSETTEEEHEE</sequence>
<protein>
    <submittedName>
        <fullName evidence="1">13174_t:CDS:1</fullName>
    </submittedName>
</protein>
<accession>A0ACA9K803</accession>
<keyword evidence="2" id="KW-1185">Reference proteome</keyword>